<feature type="domain" description="Transcriptional repressor PaaX-like central Cas2-like" evidence="2">
    <location>
        <begin position="101"/>
        <end position="161"/>
    </location>
</feature>
<dbReference type="Gene3D" id="1.10.10.10">
    <property type="entry name" value="Winged helix-like DNA-binding domain superfamily/Winged helix DNA-binding domain"/>
    <property type="match status" value="1"/>
</dbReference>
<organism evidence="3 4">
    <name type="scientific">Saxibacter everestensis</name>
    <dbReference type="NCBI Taxonomy" id="2909229"/>
    <lineage>
        <taxon>Bacteria</taxon>
        <taxon>Bacillati</taxon>
        <taxon>Actinomycetota</taxon>
        <taxon>Actinomycetes</taxon>
        <taxon>Micrococcales</taxon>
        <taxon>Brevibacteriaceae</taxon>
        <taxon>Saxibacter</taxon>
    </lineage>
</organism>
<dbReference type="Pfam" id="PF20803">
    <property type="entry name" value="PaaX_M"/>
    <property type="match status" value="1"/>
</dbReference>
<dbReference type="RefSeq" id="WP_349639289.1">
    <property type="nucleotide sequence ID" value="NZ_CP090958.1"/>
</dbReference>
<evidence type="ECO:0000259" key="2">
    <source>
        <dbReference type="Pfam" id="PF20803"/>
    </source>
</evidence>
<reference evidence="3 4" key="1">
    <citation type="submission" date="2023-05" db="EMBL/GenBank/DDBJ databases">
        <title>Lithophilousrod everest ZFBP1038 complete genpme.</title>
        <authorList>
            <person name="Tian M."/>
        </authorList>
    </citation>
    <scope>NUCLEOTIDE SEQUENCE [LARGE SCALE GENOMIC DNA]</scope>
    <source>
        <strain evidence="3 4">ZFBP1038</strain>
    </source>
</reference>
<dbReference type="InterPro" id="IPR048846">
    <property type="entry name" value="PaaX-like_central"/>
</dbReference>
<sequence length="279" mass="30671">MPDQRGLPPQRAPSIPSLVSFLFGIAERESLPGPVLVALLADLGISSAAARSAIARMRASGKLTGIRRGRVTDYSLAGLTASGFRHARILGHPGQEPAERVWQGEFAGILYSVPERLRSHRDRLRVEALLAGYTTLRPGLLIGVADQWDALEPLVSTMPAAIRVYPVTLRLHPAQARSAAAEAWELESLDRHLCRLVTWLRSALDRDRDRRLTGPVALRRLAELTLPVYRALVVVPPLPPELLPDRWCQPELVELLGAIHEVHGPPVQQHLRAFLAAAH</sequence>
<evidence type="ECO:0000259" key="1">
    <source>
        <dbReference type="Pfam" id="PF07848"/>
    </source>
</evidence>
<dbReference type="Proteomes" id="UP001209083">
    <property type="component" value="Chromosome"/>
</dbReference>
<protein>
    <recommendedName>
        <fullName evidence="5">PaaX family transcriptional regulator</fullName>
    </recommendedName>
</protein>
<dbReference type="InterPro" id="IPR012906">
    <property type="entry name" value="PaaX-like_N"/>
</dbReference>
<evidence type="ECO:0000313" key="3">
    <source>
        <dbReference type="EMBL" id="WGW12489.1"/>
    </source>
</evidence>
<accession>A0ABY8QW39</accession>
<keyword evidence="4" id="KW-1185">Reference proteome</keyword>
<evidence type="ECO:0000313" key="4">
    <source>
        <dbReference type="Proteomes" id="UP001209083"/>
    </source>
</evidence>
<dbReference type="EMBL" id="CP090958">
    <property type="protein sequence ID" value="WGW12489.1"/>
    <property type="molecule type" value="Genomic_DNA"/>
</dbReference>
<proteinExistence type="predicted"/>
<feature type="domain" description="Transcriptional repressor PaaX-like N-terminal" evidence="1">
    <location>
        <begin position="27"/>
        <end position="77"/>
    </location>
</feature>
<dbReference type="InterPro" id="IPR036388">
    <property type="entry name" value="WH-like_DNA-bd_sf"/>
</dbReference>
<dbReference type="Pfam" id="PF07848">
    <property type="entry name" value="PaaX"/>
    <property type="match status" value="1"/>
</dbReference>
<dbReference type="PANTHER" id="PTHR30319:SF1">
    <property type="entry name" value="TRANSCRIPTIONAL REPRESSOR PAAX"/>
    <property type="match status" value="1"/>
</dbReference>
<dbReference type="PANTHER" id="PTHR30319">
    <property type="entry name" value="PHENYLACETIC ACID REGULATOR-RELATED TRANSCRIPTIONAL REPRESSOR"/>
    <property type="match status" value="1"/>
</dbReference>
<evidence type="ECO:0008006" key="5">
    <source>
        <dbReference type="Google" id="ProtNLM"/>
    </source>
</evidence>
<gene>
    <name evidence="3" type="ORF">LWF01_01605</name>
</gene>
<name>A0ABY8QW39_9MICO</name>